<comment type="caution">
    <text evidence="1">The sequence shown here is derived from an EMBL/GenBank/DDBJ whole genome shotgun (WGS) entry which is preliminary data.</text>
</comment>
<keyword evidence="2" id="KW-1185">Reference proteome</keyword>
<dbReference type="PANTHER" id="PTHR34676:SF8">
    <property type="entry name" value="TRANSMEMBRANE PROTEIN"/>
    <property type="match status" value="1"/>
</dbReference>
<sequence length="93" mass="10673">MKMRGRLLKPDGAHLLLRRMAHSKAGWDKLKQAYEGTSNVKRSRIDMLATRFETLRMGESETIEEFSGKLSSIANEAQNMGRNTKTRSWSRNC</sequence>
<reference evidence="1" key="1">
    <citation type="submission" date="2020-01" db="EMBL/GenBank/DDBJ databases">
        <authorList>
            <person name="Mishra B."/>
        </authorList>
    </citation>
    <scope>NUCLEOTIDE SEQUENCE [LARGE SCALE GENOMIC DNA]</scope>
</reference>
<dbReference type="AlphaFoldDB" id="A0A6D2JRN3"/>
<name>A0A6D2JRN3_9BRAS</name>
<dbReference type="Proteomes" id="UP000467841">
    <property type="component" value="Unassembled WGS sequence"/>
</dbReference>
<accession>A0A6D2JRN3</accession>
<dbReference type="EMBL" id="CACVBM020001197">
    <property type="protein sequence ID" value="CAA7038754.1"/>
    <property type="molecule type" value="Genomic_DNA"/>
</dbReference>
<protein>
    <submittedName>
        <fullName evidence="1">Uncharacterized protein</fullName>
    </submittedName>
</protein>
<organism evidence="1 2">
    <name type="scientific">Microthlaspi erraticum</name>
    <dbReference type="NCBI Taxonomy" id="1685480"/>
    <lineage>
        <taxon>Eukaryota</taxon>
        <taxon>Viridiplantae</taxon>
        <taxon>Streptophyta</taxon>
        <taxon>Embryophyta</taxon>
        <taxon>Tracheophyta</taxon>
        <taxon>Spermatophyta</taxon>
        <taxon>Magnoliopsida</taxon>
        <taxon>eudicotyledons</taxon>
        <taxon>Gunneridae</taxon>
        <taxon>Pentapetalae</taxon>
        <taxon>rosids</taxon>
        <taxon>malvids</taxon>
        <taxon>Brassicales</taxon>
        <taxon>Brassicaceae</taxon>
        <taxon>Coluteocarpeae</taxon>
        <taxon>Microthlaspi</taxon>
    </lineage>
</organism>
<proteinExistence type="predicted"/>
<dbReference type="PANTHER" id="PTHR34676">
    <property type="entry name" value="DUF4219 DOMAIN-CONTAINING PROTEIN-RELATED"/>
    <property type="match status" value="1"/>
</dbReference>
<gene>
    <name evidence="1" type="ORF">MERR_LOCUS25989</name>
</gene>
<evidence type="ECO:0000313" key="2">
    <source>
        <dbReference type="Proteomes" id="UP000467841"/>
    </source>
</evidence>
<dbReference type="OrthoDB" id="1113911at2759"/>
<evidence type="ECO:0000313" key="1">
    <source>
        <dbReference type="EMBL" id="CAA7038754.1"/>
    </source>
</evidence>
<dbReference type="Pfam" id="PF14223">
    <property type="entry name" value="Retrotran_gag_2"/>
    <property type="match status" value="1"/>
</dbReference>